<dbReference type="Proteomes" id="UP001215280">
    <property type="component" value="Unassembled WGS sequence"/>
</dbReference>
<name>A0AAD7K431_9AGAR</name>
<accession>A0AAD7K431</accession>
<protein>
    <recommendedName>
        <fullName evidence="3">MULE transposase domain-containing protein</fullName>
    </recommendedName>
</protein>
<reference evidence="1" key="1">
    <citation type="submission" date="2023-03" db="EMBL/GenBank/DDBJ databases">
        <title>Massive genome expansion in bonnet fungi (Mycena s.s.) driven by repeated elements and novel gene families across ecological guilds.</title>
        <authorList>
            <consortium name="Lawrence Berkeley National Laboratory"/>
            <person name="Harder C.B."/>
            <person name="Miyauchi S."/>
            <person name="Viragh M."/>
            <person name="Kuo A."/>
            <person name="Thoen E."/>
            <person name="Andreopoulos B."/>
            <person name="Lu D."/>
            <person name="Skrede I."/>
            <person name="Drula E."/>
            <person name="Henrissat B."/>
            <person name="Morin E."/>
            <person name="Kohler A."/>
            <person name="Barry K."/>
            <person name="LaButti K."/>
            <person name="Morin E."/>
            <person name="Salamov A."/>
            <person name="Lipzen A."/>
            <person name="Mereny Z."/>
            <person name="Hegedus B."/>
            <person name="Baldrian P."/>
            <person name="Stursova M."/>
            <person name="Weitz H."/>
            <person name="Taylor A."/>
            <person name="Grigoriev I.V."/>
            <person name="Nagy L.G."/>
            <person name="Martin F."/>
            <person name="Kauserud H."/>
        </authorList>
    </citation>
    <scope>NUCLEOTIDE SEQUENCE</scope>
    <source>
        <strain evidence="1">CBHHK188m</strain>
    </source>
</reference>
<sequence length="411" mass="47052">FTGCLTHAKITYVIGSQKILRICGYFDHNQGCKDAVFSRIPPIPVHPSVFAVALAQIRDGVTFTDVKKKNRELFAAKNYQDFPTDLGTSPYRWLIETRDSRSLYRQYNRLNGVKVTEKPQVNIDEWLDPTSPQYNATLADAIFHYSARANKAERFEACVATEEMRQTAWKYGHESQIILDGTFGVCDSRLLLFIVMVIDENKKGIPVAFLLFSAPTGNKQSSSGYDTAILAKLLQTWKDTLTRCGHQYGFPRTIFNPFTAITDTDLKERGALLVVIPTIWLLICRFHLRQSWKNYRNKLLKGKGQLKLDLKHRLKRLEDSLVQTQTIEHAHSLLETEKNMLLRLGNSKAILQALRHVKYLDEYWTTDNLWKSWSDYGRTVAAALLGCHFDGVIPTTNHLESFNGVLKRKHL</sequence>
<keyword evidence="2" id="KW-1185">Reference proteome</keyword>
<dbReference type="EMBL" id="JARJLG010000009">
    <property type="protein sequence ID" value="KAJ7777944.1"/>
    <property type="molecule type" value="Genomic_DNA"/>
</dbReference>
<organism evidence="1 2">
    <name type="scientific">Mycena maculata</name>
    <dbReference type="NCBI Taxonomy" id="230809"/>
    <lineage>
        <taxon>Eukaryota</taxon>
        <taxon>Fungi</taxon>
        <taxon>Dikarya</taxon>
        <taxon>Basidiomycota</taxon>
        <taxon>Agaricomycotina</taxon>
        <taxon>Agaricomycetes</taxon>
        <taxon>Agaricomycetidae</taxon>
        <taxon>Agaricales</taxon>
        <taxon>Marasmiineae</taxon>
        <taxon>Mycenaceae</taxon>
        <taxon>Mycena</taxon>
    </lineage>
</organism>
<dbReference type="AlphaFoldDB" id="A0AAD7K431"/>
<evidence type="ECO:0000313" key="2">
    <source>
        <dbReference type="Proteomes" id="UP001215280"/>
    </source>
</evidence>
<evidence type="ECO:0008006" key="3">
    <source>
        <dbReference type="Google" id="ProtNLM"/>
    </source>
</evidence>
<feature type="non-terminal residue" evidence="1">
    <location>
        <position position="411"/>
    </location>
</feature>
<proteinExistence type="predicted"/>
<comment type="caution">
    <text evidence="1">The sequence shown here is derived from an EMBL/GenBank/DDBJ whole genome shotgun (WGS) entry which is preliminary data.</text>
</comment>
<gene>
    <name evidence="1" type="ORF">DFH07DRAFT_691665</name>
</gene>
<evidence type="ECO:0000313" key="1">
    <source>
        <dbReference type="EMBL" id="KAJ7777944.1"/>
    </source>
</evidence>
<feature type="non-terminal residue" evidence="1">
    <location>
        <position position="1"/>
    </location>
</feature>